<dbReference type="RefSeq" id="XP_007509542.1">
    <property type="nucleotide sequence ID" value="XM_007509480.1"/>
</dbReference>
<keyword evidence="1" id="KW-0175">Coiled coil</keyword>
<dbReference type="AlphaFoldDB" id="K8F3H8"/>
<accession>K8F3H8</accession>
<proteinExistence type="predicted"/>
<evidence type="ECO:0000256" key="1">
    <source>
        <dbReference type="SAM" id="Coils"/>
    </source>
</evidence>
<dbReference type="Proteomes" id="UP000198341">
    <property type="component" value="Chromosome 13"/>
</dbReference>
<gene>
    <name evidence="3" type="ordered locus">Bathy13g02570</name>
</gene>
<protein>
    <submittedName>
        <fullName evidence="3">Uncharacterized protein</fullName>
    </submittedName>
</protein>
<evidence type="ECO:0000313" key="3">
    <source>
        <dbReference type="EMBL" id="CCO19345.1"/>
    </source>
</evidence>
<dbReference type="STRING" id="41875.K8F3H8"/>
<feature type="compositionally biased region" description="Gly residues" evidence="2">
    <location>
        <begin position="375"/>
        <end position="388"/>
    </location>
</feature>
<evidence type="ECO:0000313" key="4">
    <source>
        <dbReference type="Proteomes" id="UP000198341"/>
    </source>
</evidence>
<organism evidence="3 4">
    <name type="scientific">Bathycoccus prasinos</name>
    <dbReference type="NCBI Taxonomy" id="41875"/>
    <lineage>
        <taxon>Eukaryota</taxon>
        <taxon>Viridiplantae</taxon>
        <taxon>Chlorophyta</taxon>
        <taxon>Mamiellophyceae</taxon>
        <taxon>Mamiellales</taxon>
        <taxon>Bathycoccaceae</taxon>
        <taxon>Bathycoccus</taxon>
    </lineage>
</organism>
<dbReference type="EMBL" id="FO082266">
    <property type="protein sequence ID" value="CCO19345.1"/>
    <property type="molecule type" value="Genomic_DNA"/>
</dbReference>
<feature type="region of interest" description="Disordered" evidence="2">
    <location>
        <begin position="368"/>
        <end position="421"/>
    </location>
</feature>
<name>K8F3H8_9CHLO</name>
<dbReference type="KEGG" id="bpg:Bathy13g02570"/>
<feature type="coiled-coil region" evidence="1">
    <location>
        <begin position="242"/>
        <end position="317"/>
    </location>
</feature>
<dbReference type="eggNOG" id="ENOG502S03Y">
    <property type="taxonomic scope" value="Eukaryota"/>
</dbReference>
<reference evidence="3 4" key="1">
    <citation type="submission" date="2011-10" db="EMBL/GenBank/DDBJ databases">
        <authorList>
            <person name="Genoscope - CEA"/>
        </authorList>
    </citation>
    <scope>NUCLEOTIDE SEQUENCE [LARGE SCALE GENOMIC DNA]</scope>
    <source>
        <strain evidence="3 4">RCC 1105</strain>
    </source>
</reference>
<keyword evidence="4" id="KW-1185">Reference proteome</keyword>
<sequence length="421" mass="47391">MADALSTEILSDFASSNSTSSSSQTHDLANFRLEWIPDLMEKLCAKPIRAKDFVSIKFVIGAGKKLRQKYNEENLKVMTESLRKFEFEEDRGASACKECQRCYKYQHDTDKDLKYLHVFPEVLIVEEEAKIEKNDVVDEAGRRTTPEMLCAKASLEEFEELLEYNVPSFSQKRALLKRLKAYKGIIDQCDQKLSNMESLAEEEQEMYDAVCEIENKIELVEKQLEEMIREGRLTAGEQSVMVEELTGKLSELDVAKTKAEEEKKENRMKQITKLEEKVVEKIDTIKSKRPIVYTIEHAEELADLKAQVRKLKALENKSGLRTAAEVGRLAKLPGLIDRIEQIETEDKGWFEDECATLLFGEKIEPAVKEKKKTATGGGNPPRGGGGGWISKAASSSSRKKTSSGSGGVKKASNPFDLLGDE</sequence>
<evidence type="ECO:0000256" key="2">
    <source>
        <dbReference type="SAM" id="MobiDB-lite"/>
    </source>
</evidence>
<dbReference type="OrthoDB" id="496479at2759"/>
<dbReference type="GeneID" id="19012209"/>